<protein>
    <recommendedName>
        <fullName evidence="4">Lipoprotein</fullName>
    </recommendedName>
</protein>
<accession>A0A1D7XKW6</accession>
<proteinExistence type="predicted"/>
<dbReference type="SUPFAM" id="SSF69304">
    <property type="entry name" value="Tricorn protease N-terminal domain"/>
    <property type="match status" value="1"/>
</dbReference>
<gene>
    <name evidence="2" type="ORF">BGI42_09405</name>
</gene>
<dbReference type="PROSITE" id="PS51257">
    <property type="entry name" value="PROKAR_LIPOPROTEIN"/>
    <property type="match status" value="1"/>
</dbReference>
<dbReference type="KEGG" id="ctae:BGI42_09405"/>
<feature type="chain" id="PRO_5039251468" description="Lipoprotein" evidence="1">
    <location>
        <begin position="30"/>
        <end position="334"/>
    </location>
</feature>
<keyword evidence="1" id="KW-0732">Signal</keyword>
<dbReference type="EMBL" id="CP017253">
    <property type="protein sequence ID" value="AOR23927.1"/>
    <property type="molecule type" value="Genomic_DNA"/>
</dbReference>
<evidence type="ECO:0000313" key="3">
    <source>
        <dbReference type="Proteomes" id="UP000094652"/>
    </source>
</evidence>
<name>A0A1D7XKW6_9CLOT</name>
<dbReference type="RefSeq" id="WP_069680067.1">
    <property type="nucleotide sequence ID" value="NZ_CP017253.2"/>
</dbReference>
<dbReference type="STRING" id="394958.BGI42_09405"/>
<dbReference type="AlphaFoldDB" id="A0A1D7XKW6"/>
<evidence type="ECO:0000256" key="1">
    <source>
        <dbReference type="SAM" id="SignalP"/>
    </source>
</evidence>
<feature type="signal peptide" evidence="1">
    <location>
        <begin position="1"/>
        <end position="29"/>
    </location>
</feature>
<evidence type="ECO:0008006" key="4">
    <source>
        <dbReference type="Google" id="ProtNLM"/>
    </source>
</evidence>
<organism evidence="2 3">
    <name type="scientific">Clostridium taeniosporum</name>
    <dbReference type="NCBI Taxonomy" id="394958"/>
    <lineage>
        <taxon>Bacteria</taxon>
        <taxon>Bacillati</taxon>
        <taxon>Bacillota</taxon>
        <taxon>Clostridia</taxon>
        <taxon>Eubacteriales</taxon>
        <taxon>Clostridiaceae</taxon>
        <taxon>Clostridium</taxon>
    </lineage>
</organism>
<evidence type="ECO:0000313" key="2">
    <source>
        <dbReference type="EMBL" id="AOR23927.1"/>
    </source>
</evidence>
<dbReference type="Gene3D" id="2.130.10.120">
    <property type="entry name" value="Prolyl oligopeptidase, N-terminal domain"/>
    <property type="match status" value="1"/>
</dbReference>
<keyword evidence="3" id="KW-1185">Reference proteome</keyword>
<sequence>MSVLKKKKISILVFIVLPLLMLGCSPKNEQPISVAEEVEINQGAILKYQEHKYNLYNYKEDKYNLCNSNEAIVDYDKPSSNYIYVEDEKYYIVHNGEKSEVKDPKFTDIKISPNGKYISYFIEEEGLRLKVFETSKNKEIKIKSKVSISGVLYDWYDENSILYYGVSDDGINGIFIYNLNNNEEQLIYKIDEGYLGFIKSLKENVVFLQIDFNNNKEIVMFNKSNKQATLLTDQIESLYDVVIKGDEIYFVGKLYNDKESLYKIYKNKVKRIVYDFPSIVEVNKGISISENGDILFIGKDTNSKNKAVYSCSADNTISLVSDKADDYYFIKFNE</sequence>
<dbReference type="OrthoDB" id="1896796at2"/>
<reference evidence="3" key="1">
    <citation type="submission" date="2016-09" db="EMBL/GenBank/DDBJ databases">
        <title>Genomics of Clostridium taeniosporum, an organism which forms endospores with ribbon-like appendages.</title>
        <authorList>
            <person name="Walker J.R."/>
        </authorList>
    </citation>
    <scope>NUCLEOTIDE SEQUENCE [LARGE SCALE GENOMIC DNA]</scope>
    <source>
        <strain evidence="3">1/k</strain>
    </source>
</reference>
<dbReference type="Proteomes" id="UP000094652">
    <property type="component" value="Chromosome"/>
</dbReference>